<feature type="region of interest" description="Disordered" evidence="2">
    <location>
        <begin position="378"/>
        <end position="476"/>
    </location>
</feature>
<dbReference type="PANTHER" id="PTHR13454">
    <property type="entry name" value="PROTEIN MCM10 HOMOLOG"/>
    <property type="match status" value="1"/>
</dbReference>
<feature type="region of interest" description="Disordered" evidence="2">
    <location>
        <begin position="1"/>
        <end position="115"/>
    </location>
</feature>
<feature type="compositionally biased region" description="Basic and acidic residues" evidence="2">
    <location>
        <begin position="552"/>
        <end position="565"/>
    </location>
</feature>
<dbReference type="EMBL" id="CP046237">
    <property type="protein sequence ID" value="WFD49103.1"/>
    <property type="molecule type" value="Genomic_DNA"/>
</dbReference>
<keyword evidence="5" id="KW-1185">Reference proteome</keyword>
<feature type="compositionally biased region" description="Basic and acidic residues" evidence="2">
    <location>
        <begin position="433"/>
        <end position="459"/>
    </location>
</feature>
<feature type="compositionally biased region" description="Low complexity" evidence="2">
    <location>
        <begin position="1"/>
        <end position="29"/>
    </location>
</feature>
<feature type="compositionally biased region" description="Polar residues" evidence="2">
    <location>
        <begin position="41"/>
        <end position="53"/>
    </location>
</feature>
<comment type="similarity">
    <text evidence="1">Belongs to the MCM10 family.</text>
</comment>
<evidence type="ECO:0000259" key="3">
    <source>
        <dbReference type="Pfam" id="PF09329"/>
    </source>
</evidence>
<sequence>MAAGRDALSRAAAHGVAELEQQRAAALAHARARAQRMQHAPPSSLTACASHVQQHQDDHHTRRDERDAREASRSASFARRAHPDARNERLELVEDLARGPRPYEPRPDDPELRTYEPNARTALRSRRIAHAELEAYLDARYVVTPSLFYSLVHRTGSTAEYVAPAHGAMDGDLEMPLYGDWVLFAVMGEKSTLRYTAAPADDRPDAPAEGTAFERANPVRPARKFFGCKLLDLNTDVVQKHRQLPGDCVLHMLLFDDTPSQRAGPVEASAFAKLWKERDGALLAILNPRILKPRKGQPKNLVTVTPRSGDAVLVIGQADAYAQCTARKKDGKRCNAFVVRGTNHEVCDFHLEHAVTGRLRSRMEFASGTARVLGRPNPQMAAAHAPPTRRRAPAHTPGLGGLEVGHTSEPSYVVPGGHELLSSADPRSVGYHVEARYGRERAEREQRKRKANEQEHRIASMDVAAPPAAPPAAPDGLEAKFASEFDENSLAAKTLRIAQATLRGEPAPRRNAPHREGDAARRSSSTARLLARHEAPASSLPKARLRAKKPAPRTDEDAEEKFVTL</sequence>
<accession>A0ABY8EU26</accession>
<dbReference type="Gene3D" id="2.40.50.140">
    <property type="entry name" value="Nucleic acid-binding proteins"/>
    <property type="match status" value="1"/>
</dbReference>
<dbReference type="InterPro" id="IPR012340">
    <property type="entry name" value="NA-bd_OB-fold"/>
</dbReference>
<name>A0ABY8EU26_MALFU</name>
<proteinExistence type="inferred from homology"/>
<feature type="domain" description="Zinc finger Mcm10/DnaG-type" evidence="3">
    <location>
        <begin position="316"/>
        <end position="356"/>
    </location>
</feature>
<evidence type="ECO:0000313" key="4">
    <source>
        <dbReference type="EMBL" id="WFD49103.1"/>
    </source>
</evidence>
<feature type="region of interest" description="Disordered" evidence="2">
    <location>
        <begin position="501"/>
        <end position="565"/>
    </location>
</feature>
<feature type="compositionally biased region" description="Basic and acidic residues" evidence="2">
    <location>
        <begin position="81"/>
        <end position="114"/>
    </location>
</feature>
<dbReference type="Proteomes" id="UP000818624">
    <property type="component" value="Chromosome 4"/>
</dbReference>
<evidence type="ECO:0000256" key="1">
    <source>
        <dbReference type="ARBA" id="ARBA00009679"/>
    </source>
</evidence>
<organism evidence="4 5">
    <name type="scientific">Malassezia furfur</name>
    <name type="common">Pityriasis versicolor infection agent</name>
    <name type="synonym">Pityrosporum furfur</name>
    <dbReference type="NCBI Taxonomy" id="55194"/>
    <lineage>
        <taxon>Eukaryota</taxon>
        <taxon>Fungi</taxon>
        <taxon>Dikarya</taxon>
        <taxon>Basidiomycota</taxon>
        <taxon>Ustilaginomycotina</taxon>
        <taxon>Malasseziomycetes</taxon>
        <taxon>Malasseziales</taxon>
        <taxon>Malasseziaceae</taxon>
        <taxon>Malassezia</taxon>
    </lineage>
</organism>
<evidence type="ECO:0000313" key="5">
    <source>
        <dbReference type="Proteomes" id="UP000818624"/>
    </source>
</evidence>
<feature type="compositionally biased region" description="Basic and acidic residues" evidence="2">
    <location>
        <begin position="54"/>
        <end position="72"/>
    </location>
</feature>
<dbReference type="PANTHER" id="PTHR13454:SF11">
    <property type="entry name" value="PROTEIN MCM10 HOMOLOG"/>
    <property type="match status" value="1"/>
</dbReference>
<dbReference type="InterPro" id="IPR040184">
    <property type="entry name" value="Mcm10"/>
</dbReference>
<evidence type="ECO:0000256" key="2">
    <source>
        <dbReference type="SAM" id="MobiDB-lite"/>
    </source>
</evidence>
<protein>
    <recommendedName>
        <fullName evidence="3">Zinc finger Mcm10/DnaG-type domain-containing protein</fullName>
    </recommendedName>
</protein>
<dbReference type="InterPro" id="IPR015408">
    <property type="entry name" value="Znf_Mcm10/DnaG"/>
</dbReference>
<reference evidence="4 5" key="1">
    <citation type="journal article" date="2020" name="Elife">
        <title>Loss of centromere function drives karyotype evolution in closely related Malassezia species.</title>
        <authorList>
            <person name="Sankaranarayanan S.R."/>
            <person name="Ianiri G."/>
            <person name="Coelho M.A."/>
            <person name="Reza M.H."/>
            <person name="Thimmappa B.C."/>
            <person name="Ganguly P."/>
            <person name="Vadnala R.N."/>
            <person name="Sun S."/>
            <person name="Siddharthan R."/>
            <person name="Tellgren-Roth C."/>
            <person name="Dawson T.L."/>
            <person name="Heitman J."/>
            <person name="Sanyal K."/>
        </authorList>
    </citation>
    <scope>NUCLEOTIDE SEQUENCE [LARGE SCALE GENOMIC DNA]</scope>
    <source>
        <strain evidence="4">CBS14141</strain>
    </source>
</reference>
<dbReference type="Pfam" id="PF09329">
    <property type="entry name" value="zf-primase"/>
    <property type="match status" value="1"/>
</dbReference>
<gene>
    <name evidence="4" type="ORF">GLX27_003781</name>
</gene>